<evidence type="ECO:0000313" key="2">
    <source>
        <dbReference type="Proteomes" id="UP000192569"/>
    </source>
</evidence>
<gene>
    <name evidence="1" type="ORF">SAMN00808754_3248</name>
</gene>
<name>A0A1W1W355_9FIRM</name>
<evidence type="ECO:0008006" key="3">
    <source>
        <dbReference type="Google" id="ProtNLM"/>
    </source>
</evidence>
<keyword evidence="2" id="KW-1185">Reference proteome</keyword>
<dbReference type="Gene3D" id="3.40.1050.10">
    <property type="entry name" value="Carbonic anhydrase"/>
    <property type="match status" value="1"/>
</dbReference>
<dbReference type="AlphaFoldDB" id="A0A1W1W355"/>
<dbReference type="GO" id="GO:0008270">
    <property type="term" value="F:zinc ion binding"/>
    <property type="evidence" value="ECO:0007669"/>
    <property type="project" value="InterPro"/>
</dbReference>
<dbReference type="Pfam" id="PF20393">
    <property type="entry name" value="Pro_CA_2"/>
    <property type="match status" value="1"/>
</dbReference>
<sequence length="125" mass="14453">MSRCHACVLTCMDYRIQYPVSRWLENKGLKENYDYIALPGASRNFLSEGKVAMIETSIRLHQIKEVYLIHHEDCGAYGLGNLPVEEQLKRQEEDMRQAAQVIKARYPHLVIHLVFVHLDGSILEV</sequence>
<dbReference type="Proteomes" id="UP000192569">
    <property type="component" value="Chromosome I"/>
</dbReference>
<dbReference type="STRING" id="698762.SAMN00808754_3248"/>
<dbReference type="OrthoDB" id="9794613at2"/>
<evidence type="ECO:0000313" key="1">
    <source>
        <dbReference type="EMBL" id="SMC00059.1"/>
    </source>
</evidence>
<protein>
    <recommendedName>
        <fullName evidence="3">Carbonic anhydrase</fullName>
    </recommendedName>
</protein>
<dbReference type="SUPFAM" id="SSF53056">
    <property type="entry name" value="beta-carbonic anhydrase, cab"/>
    <property type="match status" value="1"/>
</dbReference>
<dbReference type="GO" id="GO:0004089">
    <property type="term" value="F:carbonate dehydratase activity"/>
    <property type="evidence" value="ECO:0007669"/>
    <property type="project" value="InterPro"/>
</dbReference>
<dbReference type="InterPro" id="IPR036874">
    <property type="entry name" value="Carbonic_anhydrase_sf"/>
</dbReference>
<accession>A0A1W1W355</accession>
<dbReference type="RefSeq" id="WP_084666886.1">
    <property type="nucleotide sequence ID" value="NZ_LT838272.1"/>
</dbReference>
<proteinExistence type="predicted"/>
<organism evidence="1 2">
    <name type="scientific">Thermanaeromonas toyohensis ToBE</name>
    <dbReference type="NCBI Taxonomy" id="698762"/>
    <lineage>
        <taxon>Bacteria</taxon>
        <taxon>Bacillati</taxon>
        <taxon>Bacillota</taxon>
        <taxon>Clostridia</taxon>
        <taxon>Neomoorellales</taxon>
        <taxon>Neomoorellaceae</taxon>
        <taxon>Thermanaeromonas</taxon>
    </lineage>
</organism>
<dbReference type="EMBL" id="LT838272">
    <property type="protein sequence ID" value="SMC00059.1"/>
    <property type="molecule type" value="Genomic_DNA"/>
</dbReference>
<dbReference type="InterPro" id="IPR046871">
    <property type="entry name" value="Pro_CA_2"/>
</dbReference>
<reference evidence="1 2" key="1">
    <citation type="submission" date="2017-04" db="EMBL/GenBank/DDBJ databases">
        <authorList>
            <person name="Afonso C.L."/>
            <person name="Miller P.J."/>
            <person name="Scott M.A."/>
            <person name="Spackman E."/>
            <person name="Goraichik I."/>
            <person name="Dimitrov K.M."/>
            <person name="Suarez D.L."/>
            <person name="Swayne D.E."/>
        </authorList>
    </citation>
    <scope>NUCLEOTIDE SEQUENCE [LARGE SCALE GENOMIC DNA]</scope>
    <source>
        <strain evidence="1 2">ToBE</strain>
    </source>
</reference>